<dbReference type="GO" id="GO:0005615">
    <property type="term" value="C:extracellular space"/>
    <property type="evidence" value="ECO:0007669"/>
    <property type="project" value="TreeGrafter"/>
</dbReference>
<dbReference type="SUPFAM" id="SSF55486">
    <property type="entry name" value="Metalloproteases ('zincins'), catalytic domain"/>
    <property type="match status" value="1"/>
</dbReference>
<dbReference type="InterPro" id="IPR050344">
    <property type="entry name" value="Peptidase_M1_aminopeptidases"/>
</dbReference>
<evidence type="ECO:0000313" key="15">
    <source>
        <dbReference type="EMBL" id="MCG2461614.1"/>
    </source>
</evidence>
<feature type="signal peptide" evidence="12">
    <location>
        <begin position="1"/>
        <end position="28"/>
    </location>
</feature>
<gene>
    <name evidence="15" type="ORF">K8352_12710</name>
</gene>
<dbReference type="GO" id="GO:0005737">
    <property type="term" value="C:cytoplasm"/>
    <property type="evidence" value="ECO:0007669"/>
    <property type="project" value="TreeGrafter"/>
</dbReference>
<keyword evidence="7" id="KW-0645">Protease</keyword>
<dbReference type="EC" id="3.4.11.2" evidence="4"/>
<keyword evidence="9" id="KW-0378">Hydrolase</keyword>
<dbReference type="PRINTS" id="PR00756">
    <property type="entry name" value="ALADIPTASE"/>
</dbReference>
<dbReference type="AlphaFoldDB" id="A0AAE3EWG2"/>
<evidence type="ECO:0000256" key="10">
    <source>
        <dbReference type="ARBA" id="ARBA00022833"/>
    </source>
</evidence>
<dbReference type="CDD" id="cd09603">
    <property type="entry name" value="M1_APN_like"/>
    <property type="match status" value="1"/>
</dbReference>
<dbReference type="GO" id="GO:0043171">
    <property type="term" value="P:peptide catabolic process"/>
    <property type="evidence" value="ECO:0007669"/>
    <property type="project" value="TreeGrafter"/>
</dbReference>
<dbReference type="InterPro" id="IPR001930">
    <property type="entry name" value="Peptidase_M1"/>
</dbReference>
<keyword evidence="10" id="KW-0862">Zinc</keyword>
<keyword evidence="16" id="KW-1185">Reference proteome</keyword>
<evidence type="ECO:0000256" key="7">
    <source>
        <dbReference type="ARBA" id="ARBA00022670"/>
    </source>
</evidence>
<evidence type="ECO:0000259" key="13">
    <source>
        <dbReference type="Pfam" id="PF01433"/>
    </source>
</evidence>
<evidence type="ECO:0000256" key="11">
    <source>
        <dbReference type="ARBA" id="ARBA00023049"/>
    </source>
</evidence>
<dbReference type="Pfam" id="PF17900">
    <property type="entry name" value="Peptidase_M1_N"/>
    <property type="match status" value="1"/>
</dbReference>
<dbReference type="Gene3D" id="2.60.40.1730">
    <property type="entry name" value="tricorn interacting facor f3 domain"/>
    <property type="match status" value="1"/>
</dbReference>
<dbReference type="PANTHER" id="PTHR11533">
    <property type="entry name" value="PROTEASE M1 ZINC METALLOPROTEASE"/>
    <property type="match status" value="1"/>
</dbReference>
<dbReference type="GO" id="GO:0070006">
    <property type="term" value="F:metalloaminopeptidase activity"/>
    <property type="evidence" value="ECO:0007669"/>
    <property type="project" value="TreeGrafter"/>
</dbReference>
<dbReference type="InterPro" id="IPR042097">
    <property type="entry name" value="Aminopeptidase_N-like_N_sf"/>
</dbReference>
<dbReference type="GO" id="GO:0016285">
    <property type="term" value="F:alanyl aminopeptidase activity"/>
    <property type="evidence" value="ECO:0007669"/>
    <property type="project" value="UniProtKB-EC"/>
</dbReference>
<evidence type="ECO:0000259" key="14">
    <source>
        <dbReference type="Pfam" id="PF17900"/>
    </source>
</evidence>
<dbReference type="InterPro" id="IPR014782">
    <property type="entry name" value="Peptidase_M1_dom"/>
</dbReference>
<evidence type="ECO:0000256" key="4">
    <source>
        <dbReference type="ARBA" id="ARBA00012564"/>
    </source>
</evidence>
<protein>
    <recommendedName>
        <fullName evidence="5">Aminopeptidase N</fullName>
        <ecNumber evidence="4">3.4.11.2</ecNumber>
    </recommendedName>
</protein>
<evidence type="ECO:0000256" key="5">
    <source>
        <dbReference type="ARBA" id="ARBA00015611"/>
    </source>
</evidence>
<feature type="domain" description="Peptidase M1 membrane alanine aminopeptidase" evidence="13">
    <location>
        <begin position="238"/>
        <end position="439"/>
    </location>
</feature>
<comment type="caution">
    <text evidence="15">The sequence shown here is derived from an EMBL/GenBank/DDBJ whole genome shotgun (WGS) entry which is preliminary data.</text>
</comment>
<evidence type="ECO:0000313" key="16">
    <source>
        <dbReference type="Proteomes" id="UP001200642"/>
    </source>
</evidence>
<feature type="chain" id="PRO_5041930318" description="Aminopeptidase N" evidence="12">
    <location>
        <begin position="29"/>
        <end position="445"/>
    </location>
</feature>
<name>A0AAE3EWG2_9FLAO</name>
<keyword evidence="11" id="KW-0482">Metalloprotease</keyword>
<evidence type="ECO:0000256" key="2">
    <source>
        <dbReference type="ARBA" id="ARBA00001947"/>
    </source>
</evidence>
<evidence type="ECO:0000256" key="3">
    <source>
        <dbReference type="ARBA" id="ARBA00010136"/>
    </source>
</evidence>
<keyword evidence="12" id="KW-0732">Signal</keyword>
<accession>A0AAE3EWG2</accession>
<evidence type="ECO:0000256" key="6">
    <source>
        <dbReference type="ARBA" id="ARBA00022438"/>
    </source>
</evidence>
<dbReference type="GO" id="GO:0008270">
    <property type="term" value="F:zinc ion binding"/>
    <property type="evidence" value="ECO:0007669"/>
    <property type="project" value="InterPro"/>
</dbReference>
<dbReference type="InterPro" id="IPR045357">
    <property type="entry name" value="Aminopeptidase_N-like_N"/>
</dbReference>
<dbReference type="EMBL" id="JAIRBC010000018">
    <property type="protein sequence ID" value="MCG2461614.1"/>
    <property type="molecule type" value="Genomic_DNA"/>
</dbReference>
<dbReference type="Proteomes" id="UP001200642">
    <property type="component" value="Unassembled WGS sequence"/>
</dbReference>
<evidence type="ECO:0000256" key="9">
    <source>
        <dbReference type="ARBA" id="ARBA00022801"/>
    </source>
</evidence>
<evidence type="ECO:0000256" key="8">
    <source>
        <dbReference type="ARBA" id="ARBA00022723"/>
    </source>
</evidence>
<keyword evidence="8" id="KW-0479">Metal-binding</keyword>
<organism evidence="15 16">
    <name type="scientific">Cerina litoralis</name>
    <dbReference type="NCBI Taxonomy" id="2874477"/>
    <lineage>
        <taxon>Bacteria</taxon>
        <taxon>Pseudomonadati</taxon>
        <taxon>Bacteroidota</taxon>
        <taxon>Flavobacteriia</taxon>
        <taxon>Flavobacteriales</taxon>
        <taxon>Flavobacteriaceae</taxon>
        <taxon>Cerina</taxon>
    </lineage>
</organism>
<sequence>MTCPISKLHLFSTVILTFLFTCCSGFVASSQKTPKIDDLDVLSYALILRTDIDNKSLVGTVDIDFLIDMDAKEVVFDCGNLKIAKITGENVVGFEQKNKEVFVALDKRHERENHIQIAYSGSPTNGILFVPENKEVYTVFSTSQWMVCNDSPNDRAKFKIDLFIPSTKQCIASGTLAHTSENGGSTRYSWVQDYESPSYTYGFAIGSFNKSQDTHGKIILNYYGSGYTPEKLEMIFQRTGEMVNFFEEKSGVPYVQDSYSQILIGNHYQEMSGFSVLKKSYGRLVMKDPTETNLISHELAHQWWGNMITCENWNHFWLNEGMATFMSAAFNEHIFGKEKYESDINSYRKVYESIKDGGKDKALVFSDWSNPTREDRNLVYFKGAYVLHLLRMELGEKDFWDGIKFYSQKYFGRSVNTLDFQKAMEESTGRNLHGFFTKWIYERGE</sequence>
<proteinExistence type="inferred from homology"/>
<reference evidence="15" key="1">
    <citation type="submission" date="2023-02" db="EMBL/GenBank/DDBJ databases">
        <title>Genome of Flavobacteriaceae gen. nov. sp. strain F89.</title>
        <authorList>
            <person name="Wang Y."/>
        </authorList>
    </citation>
    <scope>NUCLEOTIDE SEQUENCE</scope>
    <source>
        <strain evidence="15">F89</strain>
    </source>
</reference>
<evidence type="ECO:0000256" key="1">
    <source>
        <dbReference type="ARBA" id="ARBA00000098"/>
    </source>
</evidence>
<keyword evidence="6" id="KW-0031">Aminopeptidase</keyword>
<dbReference type="GO" id="GO:0006508">
    <property type="term" value="P:proteolysis"/>
    <property type="evidence" value="ECO:0007669"/>
    <property type="project" value="UniProtKB-KW"/>
</dbReference>
<dbReference type="InterPro" id="IPR027268">
    <property type="entry name" value="Peptidase_M4/M1_CTD_sf"/>
</dbReference>
<dbReference type="GO" id="GO:0016020">
    <property type="term" value="C:membrane"/>
    <property type="evidence" value="ECO:0007669"/>
    <property type="project" value="TreeGrafter"/>
</dbReference>
<dbReference type="SUPFAM" id="SSF63737">
    <property type="entry name" value="Leukotriene A4 hydrolase N-terminal domain"/>
    <property type="match status" value="1"/>
</dbReference>
<comment type="similarity">
    <text evidence="3">Belongs to the peptidase M1 family.</text>
</comment>
<dbReference type="GO" id="GO:0042277">
    <property type="term" value="F:peptide binding"/>
    <property type="evidence" value="ECO:0007669"/>
    <property type="project" value="TreeGrafter"/>
</dbReference>
<dbReference type="PANTHER" id="PTHR11533:SF174">
    <property type="entry name" value="PUROMYCIN-SENSITIVE AMINOPEPTIDASE-RELATED"/>
    <property type="match status" value="1"/>
</dbReference>
<evidence type="ECO:0000256" key="12">
    <source>
        <dbReference type="SAM" id="SignalP"/>
    </source>
</evidence>
<dbReference type="Gene3D" id="1.10.390.10">
    <property type="entry name" value="Neutral Protease Domain 2"/>
    <property type="match status" value="1"/>
</dbReference>
<comment type="cofactor">
    <cofactor evidence="2">
        <name>Zn(2+)</name>
        <dbReference type="ChEBI" id="CHEBI:29105"/>
    </cofactor>
</comment>
<dbReference type="Pfam" id="PF01433">
    <property type="entry name" value="Peptidase_M1"/>
    <property type="match status" value="1"/>
</dbReference>
<comment type="catalytic activity">
    <reaction evidence="1">
        <text>Release of an N-terminal amino acid, Xaa-|-Yaa- from a peptide, amide or arylamide. Xaa is preferably Ala, but may be most amino acids including Pro (slow action). When a terminal hydrophobic residue is followed by a prolyl residue, the two may be released as an intact Xaa-Pro dipeptide.</text>
        <dbReference type="EC" id="3.4.11.2"/>
    </reaction>
</comment>
<feature type="domain" description="Aminopeptidase N-like N-terminal" evidence="14">
    <location>
        <begin position="43"/>
        <end position="199"/>
    </location>
</feature>